<reference evidence="6" key="1">
    <citation type="journal article" date="2014" name="Int. J. Syst. Evol. Microbiol.">
        <title>Complete genome sequence of Corynebacterium casei LMG S-19264T (=DSM 44701T), isolated from a smear-ripened cheese.</title>
        <authorList>
            <consortium name="US DOE Joint Genome Institute (JGI-PGF)"/>
            <person name="Walter F."/>
            <person name="Albersmeier A."/>
            <person name="Kalinowski J."/>
            <person name="Ruckert C."/>
        </authorList>
    </citation>
    <scope>NUCLEOTIDE SEQUENCE</scope>
    <source>
        <strain evidence="6">JCM 4346</strain>
    </source>
</reference>
<evidence type="ECO:0000313" key="7">
    <source>
        <dbReference type="Proteomes" id="UP000658320"/>
    </source>
</evidence>
<dbReference type="Proteomes" id="UP000658320">
    <property type="component" value="Unassembled WGS sequence"/>
</dbReference>
<dbReference type="GO" id="GO:0006542">
    <property type="term" value="P:glutamine biosynthetic process"/>
    <property type="evidence" value="ECO:0007669"/>
    <property type="project" value="InterPro"/>
</dbReference>
<protein>
    <submittedName>
        <fullName evidence="6">Glutamine synthetase</fullName>
    </submittedName>
</protein>
<evidence type="ECO:0000256" key="1">
    <source>
        <dbReference type="ARBA" id="ARBA00009897"/>
    </source>
</evidence>
<feature type="domain" description="GS catalytic" evidence="5">
    <location>
        <begin position="118"/>
        <end position="457"/>
    </location>
</feature>
<comment type="similarity">
    <text evidence="1 3 4">Belongs to the glutamine synthetase family.</text>
</comment>
<keyword evidence="2" id="KW-0436">Ligase</keyword>
<dbReference type="EMBL" id="BMSX01000037">
    <property type="protein sequence ID" value="GGR59273.1"/>
    <property type="molecule type" value="Genomic_DNA"/>
</dbReference>
<evidence type="ECO:0000256" key="4">
    <source>
        <dbReference type="RuleBase" id="RU000384"/>
    </source>
</evidence>
<gene>
    <name evidence="6" type="ORF">GCM10010251_90080</name>
</gene>
<dbReference type="AlphaFoldDB" id="A0A918KZP6"/>
<dbReference type="Pfam" id="PF00120">
    <property type="entry name" value="Gln-synt_C"/>
    <property type="match status" value="1"/>
</dbReference>
<dbReference type="SMART" id="SM01230">
    <property type="entry name" value="Gln-synt_C"/>
    <property type="match status" value="1"/>
</dbReference>
<evidence type="ECO:0000256" key="2">
    <source>
        <dbReference type="ARBA" id="ARBA00022598"/>
    </source>
</evidence>
<keyword evidence="7" id="KW-1185">Reference proteome</keyword>
<dbReference type="Gene3D" id="3.30.590.10">
    <property type="entry name" value="Glutamine synthetase/guanido kinase, catalytic domain"/>
    <property type="match status" value="1"/>
</dbReference>
<dbReference type="InterPro" id="IPR008146">
    <property type="entry name" value="Gln_synth_cat_dom"/>
</dbReference>
<comment type="caution">
    <text evidence="6">The sequence shown here is derived from an EMBL/GenBank/DDBJ whole genome shotgun (WGS) entry which is preliminary data.</text>
</comment>
<name>A0A918KZP6_9ACTN</name>
<dbReference type="PANTHER" id="PTHR43785:SF12">
    <property type="entry name" value="TYPE-1 GLUTAMINE SYNTHETASE 2"/>
    <property type="match status" value="1"/>
</dbReference>
<accession>A0A918KZP6</accession>
<dbReference type="PROSITE" id="PS51987">
    <property type="entry name" value="GS_CATALYTIC"/>
    <property type="match status" value="1"/>
</dbReference>
<dbReference type="InterPro" id="IPR014746">
    <property type="entry name" value="Gln_synth/guanido_kin_cat_dom"/>
</dbReference>
<reference evidence="6" key="2">
    <citation type="submission" date="2020-09" db="EMBL/GenBank/DDBJ databases">
        <authorList>
            <person name="Sun Q."/>
            <person name="Ohkuma M."/>
        </authorList>
    </citation>
    <scope>NUCLEOTIDE SEQUENCE</scope>
    <source>
        <strain evidence="6">JCM 4346</strain>
    </source>
</reference>
<sequence>MPDMLDTPENIGNWLRERNITSVRVEGTNLEGAFIGKNVSPRKLESGLTSGFAFADVAFGLDLGNVPQFGFAMPSWRGDLPDILLHLDPSTIVEWAPGRAAVLGDFRDKEGQPLPACPRNTLRRLTDRLDGLGYRAKVAIEIEATVFEESIHEARRKNYQDLTPLGGAAGSAYHLAKSKDWDDYMSAVARRLDELGIDWEAWNDEAAAGQIELNLAPADPVTVADSWARTRQVMREVAFGLDHCVTFMAKPTAGYGQASHVNVSLEQDGQNVFYEESGPSKVMTHFLGGVMATLPGATSFALPQITSYRRLVDLDGPPTTVTWGIANKSAAVRAVTGHPKYSRLEYRTPGADANIYLVLAAVLAGGLAGLEGKIDPPAPFEQMAWCLPPGTARIPDSISKAAAALEADELLAGVLGQDLVDYWLGTRRWEWLQFHTTGGDPDADLTTWESNRYFELP</sequence>
<proteinExistence type="inferred from homology"/>
<evidence type="ECO:0000313" key="6">
    <source>
        <dbReference type="EMBL" id="GGR59273.1"/>
    </source>
</evidence>
<dbReference type="SUPFAM" id="SSF54368">
    <property type="entry name" value="Glutamine synthetase, N-terminal domain"/>
    <property type="match status" value="1"/>
</dbReference>
<organism evidence="6 7">
    <name type="scientific">Streptomyces aurantiogriseus</name>
    <dbReference type="NCBI Taxonomy" id="66870"/>
    <lineage>
        <taxon>Bacteria</taxon>
        <taxon>Bacillati</taxon>
        <taxon>Actinomycetota</taxon>
        <taxon>Actinomycetes</taxon>
        <taxon>Kitasatosporales</taxon>
        <taxon>Streptomycetaceae</taxon>
        <taxon>Streptomyces</taxon>
    </lineage>
</organism>
<dbReference type="Gene3D" id="3.10.20.70">
    <property type="entry name" value="Glutamine synthetase, N-terminal domain"/>
    <property type="match status" value="1"/>
</dbReference>
<dbReference type="InterPro" id="IPR036651">
    <property type="entry name" value="Gln_synt_N_sf"/>
</dbReference>
<dbReference type="PANTHER" id="PTHR43785">
    <property type="entry name" value="GAMMA-GLUTAMYLPUTRESCINE SYNTHETASE"/>
    <property type="match status" value="1"/>
</dbReference>
<evidence type="ECO:0000256" key="3">
    <source>
        <dbReference type="PROSITE-ProRule" id="PRU01331"/>
    </source>
</evidence>
<evidence type="ECO:0000259" key="5">
    <source>
        <dbReference type="PROSITE" id="PS51987"/>
    </source>
</evidence>
<dbReference type="GO" id="GO:0004356">
    <property type="term" value="F:glutamine synthetase activity"/>
    <property type="evidence" value="ECO:0007669"/>
    <property type="project" value="InterPro"/>
</dbReference>
<dbReference type="SUPFAM" id="SSF55931">
    <property type="entry name" value="Glutamine synthetase/guanido kinase"/>
    <property type="match status" value="1"/>
</dbReference>